<comment type="caution">
    <text evidence="2">The sequence shown here is derived from an EMBL/GenBank/DDBJ whole genome shotgun (WGS) entry which is preliminary data.</text>
</comment>
<keyword evidence="1" id="KW-0812">Transmembrane</keyword>
<dbReference type="AlphaFoldDB" id="A0A4Z1CF08"/>
<organism evidence="2 3">
    <name type="scientific">Nocardioides eburneiflavus</name>
    <dbReference type="NCBI Taxonomy" id="2518372"/>
    <lineage>
        <taxon>Bacteria</taxon>
        <taxon>Bacillati</taxon>
        <taxon>Actinomycetota</taxon>
        <taxon>Actinomycetes</taxon>
        <taxon>Propionibacteriales</taxon>
        <taxon>Nocardioidaceae</taxon>
        <taxon>Nocardioides</taxon>
    </lineage>
</organism>
<sequence>MTPARFEPPLVPVTAVAEEFERQWLSLADKQLESVRKMAENWRTGLAALLGLVSIFSVVKAPTATADMDTWAIWTTGGLLFTSALLAVLGADQAMRAAYGVPQRMVRAKFFQIGGTQGINLAQAEDARSALRVARIMTYVALAALAGSVAMTWWGPGSDSDQVRATTSQGLVVCGTLVESADGVIQVDSKTAGPQRVKLTQVVKLEAVSTCDE</sequence>
<evidence type="ECO:0000256" key="1">
    <source>
        <dbReference type="SAM" id="Phobius"/>
    </source>
</evidence>
<name>A0A4Z1CF08_9ACTN</name>
<evidence type="ECO:0000313" key="2">
    <source>
        <dbReference type="EMBL" id="TGN63367.1"/>
    </source>
</evidence>
<accession>A0A4Z1CF08</accession>
<dbReference type="Proteomes" id="UP000297496">
    <property type="component" value="Unassembled WGS sequence"/>
</dbReference>
<protein>
    <submittedName>
        <fullName evidence="2">Uncharacterized protein</fullName>
    </submittedName>
</protein>
<proteinExistence type="predicted"/>
<keyword evidence="1" id="KW-1133">Transmembrane helix</keyword>
<reference evidence="2 3" key="1">
    <citation type="submission" date="2019-04" db="EMBL/GenBank/DDBJ databases">
        <title>Three New Species of Nocardioides, Nocardioides euryhalodurans sp. nov., Nocardioides seonyuensis sp. nov. and Nocardioides eburneoflavus sp. nov. Isolated from Soil.</title>
        <authorList>
            <person name="Roh S.G."/>
            <person name="Lee C."/>
            <person name="Kim M.-K."/>
            <person name="Kim S.B."/>
        </authorList>
    </citation>
    <scope>NUCLEOTIDE SEQUENCE [LARGE SCALE GENOMIC DNA]</scope>
    <source>
        <strain evidence="2 3">MMS17-SY213</strain>
    </source>
</reference>
<keyword evidence="1" id="KW-0472">Membrane</keyword>
<keyword evidence="3" id="KW-1185">Reference proteome</keyword>
<feature type="transmembrane region" description="Helical" evidence="1">
    <location>
        <begin position="71"/>
        <end position="89"/>
    </location>
</feature>
<evidence type="ECO:0000313" key="3">
    <source>
        <dbReference type="Proteomes" id="UP000297496"/>
    </source>
</evidence>
<feature type="transmembrane region" description="Helical" evidence="1">
    <location>
        <begin position="42"/>
        <end position="59"/>
    </location>
</feature>
<dbReference type="EMBL" id="SRRO01000001">
    <property type="protein sequence ID" value="TGN63367.1"/>
    <property type="molecule type" value="Genomic_DNA"/>
</dbReference>
<dbReference type="OrthoDB" id="4233829at2"/>
<gene>
    <name evidence="2" type="ORF">EXE59_04960</name>
</gene>
<feature type="transmembrane region" description="Helical" evidence="1">
    <location>
        <begin position="136"/>
        <end position="155"/>
    </location>
</feature>